<dbReference type="InterPro" id="IPR001807">
    <property type="entry name" value="ClC"/>
</dbReference>
<dbReference type="CDD" id="cd03682">
    <property type="entry name" value="ClC_sycA_like"/>
    <property type="match status" value="1"/>
</dbReference>
<feature type="transmembrane region" description="Helical" evidence="5">
    <location>
        <begin position="372"/>
        <end position="394"/>
    </location>
</feature>
<dbReference type="Gene3D" id="1.10.3080.10">
    <property type="entry name" value="Clc chloride channel"/>
    <property type="match status" value="1"/>
</dbReference>
<accession>A0A6I3LGU1</accession>
<evidence type="ECO:0000256" key="2">
    <source>
        <dbReference type="ARBA" id="ARBA00022692"/>
    </source>
</evidence>
<gene>
    <name evidence="6" type="ORF">GJV76_06075</name>
</gene>
<dbReference type="SUPFAM" id="SSF81340">
    <property type="entry name" value="Clc chloride channel"/>
    <property type="match status" value="1"/>
</dbReference>
<evidence type="ECO:0000256" key="1">
    <source>
        <dbReference type="ARBA" id="ARBA00004141"/>
    </source>
</evidence>
<feature type="transmembrane region" description="Helical" evidence="5">
    <location>
        <begin position="329"/>
        <end position="360"/>
    </location>
</feature>
<dbReference type="InterPro" id="IPR050368">
    <property type="entry name" value="ClC-type_chloride_channel"/>
</dbReference>
<comment type="subcellular location">
    <subcellularLocation>
        <location evidence="1">Membrane</location>
        <topology evidence="1">Multi-pass membrane protein</topology>
    </subcellularLocation>
</comment>
<comment type="caution">
    <text evidence="6">The sequence shown here is derived from an EMBL/GenBank/DDBJ whole genome shotgun (WGS) entry which is preliminary data.</text>
</comment>
<feature type="transmembrane region" description="Helical" evidence="5">
    <location>
        <begin position="59"/>
        <end position="78"/>
    </location>
</feature>
<feature type="transmembrane region" description="Helical" evidence="5">
    <location>
        <begin position="224"/>
        <end position="245"/>
    </location>
</feature>
<dbReference type="GO" id="GO:0015108">
    <property type="term" value="F:chloride transmembrane transporter activity"/>
    <property type="evidence" value="ECO:0007669"/>
    <property type="project" value="InterPro"/>
</dbReference>
<proteinExistence type="predicted"/>
<dbReference type="OrthoDB" id="9767361at2"/>
<dbReference type="InterPro" id="IPR014743">
    <property type="entry name" value="Cl-channel_core"/>
</dbReference>
<dbReference type="PRINTS" id="PR00762">
    <property type="entry name" value="CLCHANNEL"/>
</dbReference>
<keyword evidence="7" id="KW-1185">Reference proteome</keyword>
<keyword evidence="3 5" id="KW-1133">Transmembrane helix</keyword>
<dbReference type="Proteomes" id="UP000438760">
    <property type="component" value="Unassembled WGS sequence"/>
</dbReference>
<feature type="transmembrane region" description="Helical" evidence="5">
    <location>
        <begin position="98"/>
        <end position="119"/>
    </location>
</feature>
<keyword evidence="4 5" id="KW-0472">Membrane</keyword>
<reference evidence="6 7" key="1">
    <citation type="submission" date="2019-11" db="EMBL/GenBank/DDBJ databases">
        <title>Genome of Strain BIT-d1.</title>
        <authorList>
            <person name="Yang Y."/>
        </authorList>
    </citation>
    <scope>NUCLEOTIDE SEQUENCE [LARGE SCALE GENOMIC DNA]</scope>
    <source>
        <strain evidence="6 7">BIT-d1</strain>
    </source>
</reference>
<organism evidence="6 7">
    <name type="scientific">Myroides albus</name>
    <dbReference type="NCBI Taxonomy" id="2562892"/>
    <lineage>
        <taxon>Bacteria</taxon>
        <taxon>Pseudomonadati</taxon>
        <taxon>Bacteroidota</taxon>
        <taxon>Flavobacteriia</taxon>
        <taxon>Flavobacteriales</taxon>
        <taxon>Flavobacteriaceae</taxon>
        <taxon>Myroides</taxon>
    </lineage>
</organism>
<feature type="transmembrane region" description="Helical" evidence="5">
    <location>
        <begin position="20"/>
        <end position="47"/>
    </location>
</feature>
<dbReference type="Pfam" id="PF00654">
    <property type="entry name" value="Voltage_CLC"/>
    <property type="match status" value="1"/>
</dbReference>
<sequence>MAYHFLTTLKAGLSKKNIVIYFVKWTILSAVIGSFIGTTSALFLYLLEHITEFRSHHIYLLYFLPIAGFLIGLLYYYYAGRANKGNNLLIDEYYTPKAIIPFKMAPLVLLGTLVTHLFGGSAGREGTAIQMGGAIADQFSRLFSLFSIDRKTILLIGVSAGFASVFGTPIAGTLFALELMLVGRVKYKYVYPVLLSAVIAHIICLQWGITHTAYKQNTTLPFDLLSIAKVSLTGVAFGLAAIIFIKLTDFCNKTLTKHIVYPPLRPLIGGTIFVLLILIIGDFKYLGLGVPTIEESFFVQQSAEVFLLKIVFTAITLGAGFKGGEVTPLFFIGATLGSFLSIYLNIPVDILAAIGFVAVFAGATKTPWACTLMAIELFGIENALYFALACYIAYQVSGRQSIYKSQKWP</sequence>
<feature type="transmembrane region" description="Helical" evidence="5">
    <location>
        <begin position="154"/>
        <end position="177"/>
    </location>
</feature>
<evidence type="ECO:0000256" key="4">
    <source>
        <dbReference type="ARBA" id="ARBA00023136"/>
    </source>
</evidence>
<evidence type="ECO:0000256" key="3">
    <source>
        <dbReference type="ARBA" id="ARBA00022989"/>
    </source>
</evidence>
<dbReference type="AlphaFoldDB" id="A0A6I3LGU1"/>
<dbReference type="PANTHER" id="PTHR43427">
    <property type="entry name" value="CHLORIDE CHANNEL PROTEIN CLC-E"/>
    <property type="match status" value="1"/>
</dbReference>
<name>A0A6I3LGU1_9FLAO</name>
<keyword evidence="2 5" id="KW-0812">Transmembrane</keyword>
<evidence type="ECO:0000256" key="5">
    <source>
        <dbReference type="SAM" id="Phobius"/>
    </source>
</evidence>
<evidence type="ECO:0000313" key="6">
    <source>
        <dbReference type="EMBL" id="MTG97708.1"/>
    </source>
</evidence>
<dbReference type="EMBL" id="WMJX01000009">
    <property type="protein sequence ID" value="MTG97708.1"/>
    <property type="molecule type" value="Genomic_DNA"/>
</dbReference>
<dbReference type="GO" id="GO:0016020">
    <property type="term" value="C:membrane"/>
    <property type="evidence" value="ECO:0007669"/>
    <property type="project" value="UniProtKB-SubCell"/>
</dbReference>
<protein>
    <submittedName>
        <fullName evidence="6">Chloride channel protein</fullName>
    </submittedName>
</protein>
<dbReference type="PANTHER" id="PTHR43427:SF12">
    <property type="entry name" value="CHLORIDE TRANSPORTER"/>
    <property type="match status" value="1"/>
</dbReference>
<feature type="transmembrane region" description="Helical" evidence="5">
    <location>
        <begin position="189"/>
        <end position="209"/>
    </location>
</feature>
<evidence type="ECO:0000313" key="7">
    <source>
        <dbReference type="Proteomes" id="UP000438760"/>
    </source>
</evidence>
<feature type="transmembrane region" description="Helical" evidence="5">
    <location>
        <begin position="266"/>
        <end position="286"/>
    </location>
</feature>
<dbReference type="RefSeq" id="WP_155091749.1">
    <property type="nucleotide sequence ID" value="NZ_CP102754.1"/>
</dbReference>